<reference evidence="6" key="1">
    <citation type="submission" date="2022-02" db="EMBL/GenBank/DDBJ databases">
        <title>Acinetobacter A3.8 sp. nov., isolated from Sediment (Zhairuo Island).</title>
        <authorList>
            <person name="Zheng K."/>
        </authorList>
    </citation>
    <scope>NUCLEOTIDE SEQUENCE</scope>
    <source>
        <strain evidence="6">A3.8</strain>
    </source>
</reference>
<sequence>MVKIVAFNKPFNVHSQFRSEELQITLSDFIHDPTLRIAGRLDRDSEGLLLLTDDGQLNQQITHPKHKQYKSYVVQVEGDVSENAIEQLRRGVMLKDGMTLPAKAEKITEPKWLWERDPPIRHRANIPTSWIEIQICEGKNRQVRRMTAAIGFPTLRLIRTQIGSVNLIDLGLVLGESTPLEALFYDEFRHLLKQKNKTQDHAKSGLSWKDQKAKDQQRKNQNSKDHNNNGFKPNKAKTKNSQTEKSDSRQKSGNPPSGRRNTNSPKPSNRRATTKRRNKE</sequence>
<dbReference type="Proteomes" id="UP001139701">
    <property type="component" value="Unassembled WGS sequence"/>
</dbReference>
<comment type="similarity">
    <text evidence="1 3">Belongs to the pseudouridine synthase RsuA family.</text>
</comment>
<feature type="domain" description="Pseudouridine synthase RsuA/RluA-like" evidence="5">
    <location>
        <begin position="4"/>
        <end position="149"/>
    </location>
</feature>
<protein>
    <recommendedName>
        <fullName evidence="3">Pseudouridine synthase</fullName>
        <ecNumber evidence="3">5.4.99.-</ecNumber>
    </recommendedName>
</protein>
<dbReference type="CDD" id="cd02566">
    <property type="entry name" value="PseudoU_synth_RluE"/>
    <property type="match status" value="1"/>
</dbReference>
<evidence type="ECO:0000256" key="1">
    <source>
        <dbReference type="ARBA" id="ARBA00008348"/>
    </source>
</evidence>
<dbReference type="GO" id="GO:0009982">
    <property type="term" value="F:pseudouridine synthase activity"/>
    <property type="evidence" value="ECO:0007669"/>
    <property type="project" value="InterPro"/>
</dbReference>
<evidence type="ECO:0000256" key="4">
    <source>
        <dbReference type="SAM" id="MobiDB-lite"/>
    </source>
</evidence>
<dbReference type="Gene3D" id="3.30.70.1560">
    <property type="entry name" value="Alpha-L RNA-binding motif"/>
    <property type="match status" value="1"/>
</dbReference>
<dbReference type="InterPro" id="IPR050343">
    <property type="entry name" value="RsuA_PseudoU_synthase"/>
</dbReference>
<dbReference type="PROSITE" id="PS01149">
    <property type="entry name" value="PSI_RSU"/>
    <property type="match status" value="1"/>
</dbReference>
<evidence type="ECO:0000256" key="2">
    <source>
        <dbReference type="ARBA" id="ARBA00023235"/>
    </source>
</evidence>
<feature type="compositionally biased region" description="Polar residues" evidence="4">
    <location>
        <begin position="251"/>
        <end position="267"/>
    </location>
</feature>
<dbReference type="AlphaFoldDB" id="A0A9X1WYC1"/>
<evidence type="ECO:0000313" key="6">
    <source>
        <dbReference type="EMBL" id="MCJ8147374.1"/>
    </source>
</evidence>
<dbReference type="EC" id="5.4.99.-" evidence="3"/>
<dbReference type="GO" id="GO:0140098">
    <property type="term" value="F:catalytic activity, acting on RNA"/>
    <property type="evidence" value="ECO:0007669"/>
    <property type="project" value="UniProtKB-ARBA"/>
</dbReference>
<gene>
    <name evidence="6" type="ORF">MKI79_10810</name>
</gene>
<feature type="compositionally biased region" description="Basic and acidic residues" evidence="4">
    <location>
        <begin position="197"/>
        <end position="227"/>
    </location>
</feature>
<organism evidence="6 7">
    <name type="scientific">Acinetobacter sedimenti</name>
    <dbReference type="NCBI Taxonomy" id="2919922"/>
    <lineage>
        <taxon>Bacteria</taxon>
        <taxon>Pseudomonadati</taxon>
        <taxon>Pseudomonadota</taxon>
        <taxon>Gammaproteobacteria</taxon>
        <taxon>Moraxellales</taxon>
        <taxon>Moraxellaceae</taxon>
        <taxon>Acinetobacter</taxon>
    </lineage>
</organism>
<comment type="caution">
    <text evidence="6">The sequence shown here is derived from an EMBL/GenBank/DDBJ whole genome shotgun (WGS) entry which is preliminary data.</text>
</comment>
<dbReference type="RefSeq" id="WP_241573408.1">
    <property type="nucleotide sequence ID" value="NZ_JAKUML010000020.1"/>
</dbReference>
<dbReference type="GO" id="GO:0001522">
    <property type="term" value="P:pseudouridine synthesis"/>
    <property type="evidence" value="ECO:0007669"/>
    <property type="project" value="InterPro"/>
</dbReference>
<keyword evidence="2 3" id="KW-0413">Isomerase</keyword>
<dbReference type="PANTHER" id="PTHR47683:SF2">
    <property type="entry name" value="RNA-BINDING S4 DOMAIN-CONTAINING PROTEIN"/>
    <property type="match status" value="1"/>
</dbReference>
<evidence type="ECO:0000259" key="5">
    <source>
        <dbReference type="Pfam" id="PF00849"/>
    </source>
</evidence>
<evidence type="ECO:0000313" key="7">
    <source>
        <dbReference type="Proteomes" id="UP001139701"/>
    </source>
</evidence>
<dbReference type="GO" id="GO:0003723">
    <property type="term" value="F:RNA binding"/>
    <property type="evidence" value="ECO:0007669"/>
    <property type="project" value="InterPro"/>
</dbReference>
<dbReference type="InterPro" id="IPR018496">
    <property type="entry name" value="PsdUridine_synth_RsuA/RluB_CS"/>
</dbReference>
<dbReference type="InterPro" id="IPR020103">
    <property type="entry name" value="PsdUridine_synth_cat_dom_sf"/>
</dbReference>
<dbReference type="SUPFAM" id="SSF55120">
    <property type="entry name" value="Pseudouridine synthase"/>
    <property type="match status" value="1"/>
</dbReference>
<proteinExistence type="inferred from homology"/>
<evidence type="ECO:0000256" key="3">
    <source>
        <dbReference type="RuleBase" id="RU003887"/>
    </source>
</evidence>
<keyword evidence="7" id="KW-1185">Reference proteome</keyword>
<name>A0A9X1WYC1_9GAMM</name>
<dbReference type="Pfam" id="PF00849">
    <property type="entry name" value="PseudoU_synth_2"/>
    <property type="match status" value="1"/>
</dbReference>
<dbReference type="InterPro" id="IPR042092">
    <property type="entry name" value="PsdUridine_s_RsuA/RluB/E/F_cat"/>
</dbReference>
<dbReference type="InterPro" id="IPR006145">
    <property type="entry name" value="PsdUridine_synth_RsuA/RluA"/>
</dbReference>
<dbReference type="Gene3D" id="3.30.70.580">
    <property type="entry name" value="Pseudouridine synthase I, catalytic domain, N-terminal subdomain"/>
    <property type="match status" value="1"/>
</dbReference>
<accession>A0A9X1WYC1</accession>
<dbReference type="PANTHER" id="PTHR47683">
    <property type="entry name" value="PSEUDOURIDINE SYNTHASE FAMILY PROTEIN-RELATED"/>
    <property type="match status" value="1"/>
</dbReference>
<feature type="compositionally biased region" description="Basic residues" evidence="4">
    <location>
        <begin position="268"/>
        <end position="280"/>
    </location>
</feature>
<dbReference type="EMBL" id="JAKUML010000020">
    <property type="protein sequence ID" value="MCJ8147374.1"/>
    <property type="molecule type" value="Genomic_DNA"/>
</dbReference>
<dbReference type="InterPro" id="IPR000748">
    <property type="entry name" value="PsdUridine_synth_RsuA/RluB/E/F"/>
</dbReference>
<dbReference type="NCBIfam" id="TIGR00093">
    <property type="entry name" value="pseudouridine synthase"/>
    <property type="match status" value="1"/>
</dbReference>
<dbReference type="GO" id="GO:0006364">
    <property type="term" value="P:rRNA processing"/>
    <property type="evidence" value="ECO:0007669"/>
    <property type="project" value="UniProtKB-ARBA"/>
</dbReference>
<dbReference type="InterPro" id="IPR020094">
    <property type="entry name" value="TruA/RsuA/RluB/E/F_N"/>
</dbReference>
<feature type="region of interest" description="Disordered" evidence="4">
    <location>
        <begin position="196"/>
        <end position="280"/>
    </location>
</feature>